<organism evidence="1 2">
    <name type="scientific">Austropuccinia psidii MF-1</name>
    <dbReference type="NCBI Taxonomy" id="1389203"/>
    <lineage>
        <taxon>Eukaryota</taxon>
        <taxon>Fungi</taxon>
        <taxon>Dikarya</taxon>
        <taxon>Basidiomycota</taxon>
        <taxon>Pucciniomycotina</taxon>
        <taxon>Pucciniomycetes</taxon>
        <taxon>Pucciniales</taxon>
        <taxon>Sphaerophragmiaceae</taxon>
        <taxon>Austropuccinia</taxon>
    </lineage>
</organism>
<evidence type="ECO:0000313" key="2">
    <source>
        <dbReference type="Proteomes" id="UP000765509"/>
    </source>
</evidence>
<dbReference type="AlphaFoldDB" id="A0A9Q3HGW4"/>
<accession>A0A9Q3HGW4</accession>
<evidence type="ECO:0000313" key="1">
    <source>
        <dbReference type="EMBL" id="MBW0503787.1"/>
    </source>
</evidence>
<dbReference type="OrthoDB" id="2506685at2759"/>
<sequence length="112" mass="13202">MVKDEAIVQALDGGYILPRLEILRLSIVQDSEAKVFIQKKEFSQEKSQGRKARFEEEPWEELLRKMKDLTQKLKNSLPQEFQTKDTRKESVKEVLNQLKHLSEVDYSLKKPQ</sequence>
<reference evidence="1" key="1">
    <citation type="submission" date="2021-03" db="EMBL/GenBank/DDBJ databases">
        <title>Draft genome sequence of rust myrtle Austropuccinia psidii MF-1, a brazilian biotype.</title>
        <authorList>
            <person name="Quecine M.C."/>
            <person name="Pachon D.M.R."/>
            <person name="Bonatelli M.L."/>
            <person name="Correr F.H."/>
            <person name="Franceschini L.M."/>
            <person name="Leite T.F."/>
            <person name="Margarido G.R.A."/>
            <person name="Almeida C.A."/>
            <person name="Ferrarezi J.A."/>
            <person name="Labate C.A."/>
        </authorList>
    </citation>
    <scope>NUCLEOTIDE SEQUENCE</scope>
    <source>
        <strain evidence="1">MF-1</strain>
    </source>
</reference>
<dbReference type="EMBL" id="AVOT02017568">
    <property type="protein sequence ID" value="MBW0503787.1"/>
    <property type="molecule type" value="Genomic_DNA"/>
</dbReference>
<dbReference type="Proteomes" id="UP000765509">
    <property type="component" value="Unassembled WGS sequence"/>
</dbReference>
<name>A0A9Q3HGW4_9BASI</name>
<proteinExistence type="predicted"/>
<gene>
    <name evidence="1" type="ORF">O181_043502</name>
</gene>
<protein>
    <submittedName>
        <fullName evidence="1">Uncharacterized protein</fullName>
    </submittedName>
</protein>
<keyword evidence="2" id="KW-1185">Reference proteome</keyword>
<comment type="caution">
    <text evidence="1">The sequence shown here is derived from an EMBL/GenBank/DDBJ whole genome shotgun (WGS) entry which is preliminary data.</text>
</comment>